<keyword evidence="4 8" id="KW-1133">Transmembrane helix</keyword>
<evidence type="ECO:0000256" key="1">
    <source>
        <dbReference type="ARBA" id="ARBA00004479"/>
    </source>
</evidence>
<dbReference type="PROSITE" id="PS51534">
    <property type="entry name" value="SEFIR"/>
    <property type="match status" value="1"/>
</dbReference>
<sequence>MECRENHDFPPISSHPPSALADLKVMLVTVGGTDMLNISWAVNIDDLRKDDYDNINFTSIAVAIFGGLAGLMILTSCYIIYKSCGANFATSLGFQKLPTSSMVPIPVLVVYPAENLAFQRAVVALAEFLQCHGSCTVAIDMWQQGKIAELGPMRWLSEQTKAANRVLIVCPQIEIPSSQPSHSPPNHSFPGPSIPAAAHDLYPLILNMVAGHAKSPSDLAKFWVVQLGEPQDKRPHDLALELRACQSFCLMKDLNKLCRSLHAHRQDNKMSNLIFRPGIAYNEKSAAQLREAVKKLEGHQQSIFREVEPLKSVVTTI</sequence>
<evidence type="ECO:0000256" key="6">
    <source>
        <dbReference type="ARBA" id="ARBA00023170"/>
    </source>
</evidence>
<evidence type="ECO:0000256" key="4">
    <source>
        <dbReference type="ARBA" id="ARBA00022989"/>
    </source>
</evidence>
<feature type="transmembrane region" description="Helical" evidence="8">
    <location>
        <begin position="57"/>
        <end position="81"/>
    </location>
</feature>
<evidence type="ECO:0000256" key="8">
    <source>
        <dbReference type="SAM" id="Phobius"/>
    </source>
</evidence>
<evidence type="ECO:0000313" key="10">
    <source>
        <dbReference type="EMBL" id="QRW33327.1"/>
    </source>
</evidence>
<keyword evidence="6" id="KW-0675">Receptor</keyword>
<dbReference type="AlphaFoldDB" id="A0A8B6QJE0"/>
<keyword evidence="2 8" id="KW-0812">Transmembrane</keyword>
<gene>
    <name evidence="10" type="primary">IL-17RB</name>
</gene>
<comment type="subcellular location">
    <subcellularLocation>
        <location evidence="1">Membrane</location>
        <topology evidence="1">Single-pass type I membrane protein</topology>
    </subcellularLocation>
</comment>
<reference evidence="10" key="1">
    <citation type="submission" date="2020-02" db="EMBL/GenBank/DDBJ databases">
        <authorList>
            <person name="Xuebin M."/>
        </authorList>
    </citation>
    <scope>NUCLEOTIDE SEQUENCE</scope>
</reference>
<evidence type="ECO:0000256" key="2">
    <source>
        <dbReference type="ARBA" id="ARBA00022692"/>
    </source>
</evidence>
<evidence type="ECO:0000256" key="7">
    <source>
        <dbReference type="ARBA" id="ARBA00023180"/>
    </source>
</evidence>
<dbReference type="Pfam" id="PF08357">
    <property type="entry name" value="SEFIR"/>
    <property type="match status" value="1"/>
</dbReference>
<dbReference type="InterPro" id="IPR013568">
    <property type="entry name" value="SEFIR_dom"/>
</dbReference>
<dbReference type="PANTHER" id="PTHR15583">
    <property type="entry name" value="INTERLEUKIN-17 RECEPTOR"/>
    <property type="match status" value="1"/>
</dbReference>
<evidence type="ECO:0000256" key="5">
    <source>
        <dbReference type="ARBA" id="ARBA00023136"/>
    </source>
</evidence>
<dbReference type="GO" id="GO:0016020">
    <property type="term" value="C:membrane"/>
    <property type="evidence" value="ECO:0007669"/>
    <property type="project" value="UniProtKB-SubCell"/>
</dbReference>
<evidence type="ECO:0000259" key="9">
    <source>
        <dbReference type="PROSITE" id="PS51534"/>
    </source>
</evidence>
<dbReference type="GO" id="GO:0030368">
    <property type="term" value="F:interleukin-17 receptor activity"/>
    <property type="evidence" value="ECO:0007669"/>
    <property type="project" value="InterPro"/>
</dbReference>
<dbReference type="PANTHER" id="PTHR15583:SF11">
    <property type="entry name" value="INTERLEUKIN-17 RECEPTOR B"/>
    <property type="match status" value="1"/>
</dbReference>
<evidence type="ECO:0000256" key="3">
    <source>
        <dbReference type="ARBA" id="ARBA00022729"/>
    </source>
</evidence>
<keyword evidence="7" id="KW-0325">Glycoprotein</keyword>
<keyword evidence="3" id="KW-0732">Signal</keyword>
<accession>A0A8B6QJE0</accession>
<keyword evidence="5 8" id="KW-0472">Membrane</keyword>
<dbReference type="Gene3D" id="3.40.50.11530">
    <property type="match status" value="1"/>
</dbReference>
<protein>
    <submittedName>
        <fullName evidence="10">Interleckin-17RB</fullName>
    </submittedName>
</protein>
<feature type="domain" description="SEFIR" evidence="9">
    <location>
        <begin position="104"/>
        <end position="259"/>
    </location>
</feature>
<organism evidence="10">
    <name type="scientific">Lateolabrax maculatus</name>
    <name type="common">Spotted sea bass</name>
    <dbReference type="NCBI Taxonomy" id="315492"/>
    <lineage>
        <taxon>Eukaryota</taxon>
        <taxon>Metazoa</taxon>
        <taxon>Chordata</taxon>
        <taxon>Craniata</taxon>
        <taxon>Vertebrata</taxon>
        <taxon>Euteleostomi</taxon>
        <taxon>Actinopterygii</taxon>
        <taxon>Neopterygii</taxon>
        <taxon>Teleostei</taxon>
        <taxon>Neoteleostei</taxon>
        <taxon>Acanthomorphata</taxon>
        <taxon>Eupercaria</taxon>
        <taxon>Acropomatiformes</taxon>
        <taxon>Lateolabracidae</taxon>
        <taxon>Lateolabrax</taxon>
    </lineage>
</organism>
<dbReference type="InterPro" id="IPR039465">
    <property type="entry name" value="IL-17_rcpt-like"/>
</dbReference>
<name>A0A8B6QJE0_LATMC</name>
<proteinExistence type="evidence at transcript level"/>
<dbReference type="EMBL" id="MT129790">
    <property type="protein sequence ID" value="QRW33327.1"/>
    <property type="molecule type" value="mRNA"/>
</dbReference>